<feature type="region of interest" description="Disordered" evidence="4">
    <location>
        <begin position="917"/>
        <end position="970"/>
    </location>
</feature>
<evidence type="ECO:0000256" key="1">
    <source>
        <dbReference type="ARBA" id="ARBA00022737"/>
    </source>
</evidence>
<dbReference type="PANTHER" id="PTHR12537">
    <property type="entry name" value="RNA BINDING PROTEIN PUMILIO-RELATED"/>
    <property type="match status" value="1"/>
</dbReference>
<feature type="repeat" description="Pumilio" evidence="3">
    <location>
        <begin position="764"/>
        <end position="798"/>
    </location>
</feature>
<dbReference type="InterPro" id="IPR033133">
    <property type="entry name" value="PUM-HD"/>
</dbReference>
<feature type="compositionally biased region" description="Polar residues" evidence="4">
    <location>
        <begin position="945"/>
        <end position="962"/>
    </location>
</feature>
<dbReference type="SUPFAM" id="SSF48371">
    <property type="entry name" value="ARM repeat"/>
    <property type="match status" value="1"/>
</dbReference>
<dbReference type="InterPro" id="IPR016024">
    <property type="entry name" value="ARM-type_fold"/>
</dbReference>
<gene>
    <name evidence="6" type="ORF">SPI_02792</name>
</gene>
<feature type="region of interest" description="Disordered" evidence="4">
    <location>
        <begin position="97"/>
        <end position="121"/>
    </location>
</feature>
<sequence>MASNRFPYAGSSAKDAPSQPLASNTFSSSNWQPNAIWGNPIGNPIASSLNKRDATVSRRGQDEVFATSHQNSNAFSVNSSDSTNVWAQSAARPWANADNNSATLRKTSASPSPARGRDTSSSAALHDFANGTSSSPAPYFAAIGSATTGAFASGRTSFSGTGPAADSTPANSFKYPASLRDSVADDGKDTTGAVNGANGAMSTFPPPIGYDDDALPSRARFSQDLSNGFTTASAAVSVSGSTASTTAPTVPAPNAAVGAAAAAASNAGGLPSFGAFGTLPPLRQGHHSHRPSLQTSTSFSSPAAPANALLHHRNSQPEDSSTLEMADMLRHKLHMAEQPADSSLNSFAGGFVASNYSAYPQASSAVSFQFNPGSQTWDAGNPSRANNFDAYSQASQHAADTFALAAYAATRGSLGAIDRGTTPVGTSYRQVNTPRSLGTPANATGPWSRPPSRDPRAASGLSDNGVAKTNGNLLQRQQYQSVLHDQQLAPPSLAAAAAAFNGNTNFFPNNIAPYPMYNPVRGPVPVPLSPFGVPLGASLNNAPFIPAAHFQMPRDRDPARALRSALLDEFRSSRTNRRYELKDIYCHIVEFSGDQHGSRFIQSKLETANSDEKEHVFREISANTLVLMKDVFGNYVVQKFFEHGNQVQKKYLAEQMKGKMVDLSTQTYACRVVQKALQHILVDQQVLLAGELEADVIRVVKDQNGNHVIQKIIELVPREHIGFVMDAFRGRVRELSSHNFGCRVVQRMLEYGSDDDKAAILLELHENTRDLIMDQFGNYVAQHVIQFGEPDDRARMIRKVLDELVPMSRHKFASNVVEKCIEHGSATDRLRIREELDKVGSDGVPVLQHLIKDQYGNYVIQKLLKQLKNEEHRHFVEALSVQLNVLKPSNPGRHNSAIDRLAVVVDDELSRINNAVNNQGSASAGPHNGHTAPASPQVPDDHDSTPSLTNAPNTPESSNPPSVSAGPAGEPLAAEMKEPAASAAALLDPMHACCKPTENPAVALNL</sequence>
<dbReference type="EMBL" id="AZHD01000003">
    <property type="protein sequence ID" value="OAA66005.1"/>
    <property type="molecule type" value="Genomic_DNA"/>
</dbReference>
<feature type="repeat" description="Pumilio" evidence="3">
    <location>
        <begin position="619"/>
        <end position="654"/>
    </location>
</feature>
<proteinExistence type="predicted"/>
<dbReference type="PROSITE" id="PS50302">
    <property type="entry name" value="PUM"/>
    <property type="match status" value="8"/>
</dbReference>
<feature type="repeat" description="Pumilio" evidence="3">
    <location>
        <begin position="727"/>
        <end position="763"/>
    </location>
</feature>
<feature type="region of interest" description="Disordered" evidence="4">
    <location>
        <begin position="284"/>
        <end position="305"/>
    </location>
</feature>
<evidence type="ECO:0000256" key="4">
    <source>
        <dbReference type="SAM" id="MobiDB-lite"/>
    </source>
</evidence>
<feature type="repeat" description="Pumilio" evidence="3">
    <location>
        <begin position="655"/>
        <end position="690"/>
    </location>
</feature>
<feature type="repeat" description="Pumilio" evidence="3">
    <location>
        <begin position="799"/>
        <end position="834"/>
    </location>
</feature>
<feature type="region of interest" description="Disordered" evidence="4">
    <location>
        <begin position="1"/>
        <end position="81"/>
    </location>
</feature>
<dbReference type="GO" id="GO:0005737">
    <property type="term" value="C:cytoplasm"/>
    <property type="evidence" value="ECO:0007669"/>
    <property type="project" value="TreeGrafter"/>
</dbReference>
<reference evidence="6 7" key="1">
    <citation type="journal article" date="2016" name="Genome Biol. Evol.">
        <title>Divergent and convergent evolution of fungal pathogenicity.</title>
        <authorList>
            <person name="Shang Y."/>
            <person name="Xiao G."/>
            <person name="Zheng P."/>
            <person name="Cen K."/>
            <person name="Zhan S."/>
            <person name="Wang C."/>
        </authorList>
    </citation>
    <scope>NUCLEOTIDE SEQUENCE [LARGE SCALE GENOMIC DNA]</scope>
    <source>
        <strain evidence="6 7">RCEF 264</strain>
    </source>
</reference>
<dbReference type="Proteomes" id="UP000076874">
    <property type="component" value="Unassembled WGS sequence"/>
</dbReference>
<evidence type="ECO:0000313" key="6">
    <source>
        <dbReference type="EMBL" id="OAA66005.1"/>
    </source>
</evidence>
<dbReference type="InterPro" id="IPR001313">
    <property type="entry name" value="Pumilio_RNA-bd_rpt"/>
</dbReference>
<feature type="compositionally biased region" description="Polar residues" evidence="4">
    <location>
        <begin position="97"/>
        <end position="111"/>
    </location>
</feature>
<feature type="domain" description="PUM-HD" evidence="5">
    <location>
        <begin position="562"/>
        <end position="905"/>
    </location>
</feature>
<comment type="function">
    <text evidence="2">RNA-binding nucleolar protein required for pre-rRNA processing. Involved in production of 18S rRNA and assembly of small ribosomal subunit.</text>
</comment>
<dbReference type="GO" id="GO:0000288">
    <property type="term" value="P:nuclear-transcribed mRNA catabolic process, deadenylation-dependent decay"/>
    <property type="evidence" value="ECO:0007669"/>
    <property type="project" value="TreeGrafter"/>
</dbReference>
<dbReference type="PANTHER" id="PTHR12537:SF12">
    <property type="entry name" value="MATERNAL PROTEIN PUMILIO"/>
    <property type="match status" value="1"/>
</dbReference>
<dbReference type="Pfam" id="PF00806">
    <property type="entry name" value="PUF"/>
    <property type="match status" value="8"/>
</dbReference>
<feature type="compositionally biased region" description="Polar residues" evidence="4">
    <location>
        <begin position="423"/>
        <end position="442"/>
    </location>
</feature>
<dbReference type="AlphaFoldDB" id="A0A167Y976"/>
<dbReference type="PROSITE" id="PS50303">
    <property type="entry name" value="PUM_HD"/>
    <property type="match status" value="1"/>
</dbReference>
<feature type="compositionally biased region" description="Basic and acidic residues" evidence="4">
    <location>
        <begin position="50"/>
        <end position="62"/>
    </location>
</feature>
<feature type="repeat" description="Pumilio" evidence="3">
    <location>
        <begin position="583"/>
        <end position="618"/>
    </location>
</feature>
<feature type="repeat" description="Pumilio" evidence="3">
    <location>
        <begin position="691"/>
        <end position="726"/>
    </location>
</feature>
<feature type="compositionally biased region" description="Polar residues" evidence="4">
    <location>
        <begin position="67"/>
        <end position="81"/>
    </location>
</feature>
<feature type="region of interest" description="Disordered" evidence="4">
    <location>
        <begin position="420"/>
        <end position="468"/>
    </location>
</feature>
<keyword evidence="7" id="KW-1185">Reference proteome</keyword>
<dbReference type="Gene3D" id="1.25.10.10">
    <property type="entry name" value="Leucine-rich Repeat Variant"/>
    <property type="match status" value="1"/>
</dbReference>
<dbReference type="STRING" id="1081102.A0A167Y976"/>
<organism evidence="6 7">
    <name type="scientific">Niveomyces insectorum RCEF 264</name>
    <dbReference type="NCBI Taxonomy" id="1081102"/>
    <lineage>
        <taxon>Eukaryota</taxon>
        <taxon>Fungi</taxon>
        <taxon>Dikarya</taxon>
        <taxon>Ascomycota</taxon>
        <taxon>Pezizomycotina</taxon>
        <taxon>Sordariomycetes</taxon>
        <taxon>Hypocreomycetidae</taxon>
        <taxon>Hypocreales</taxon>
        <taxon>Cordycipitaceae</taxon>
        <taxon>Niveomyces</taxon>
    </lineage>
</organism>
<evidence type="ECO:0000259" key="5">
    <source>
        <dbReference type="PROSITE" id="PS50303"/>
    </source>
</evidence>
<dbReference type="InterPro" id="IPR011989">
    <property type="entry name" value="ARM-like"/>
</dbReference>
<feature type="repeat" description="Pumilio" evidence="3">
    <location>
        <begin position="842"/>
        <end position="877"/>
    </location>
</feature>
<dbReference type="GO" id="GO:0003730">
    <property type="term" value="F:mRNA 3'-UTR binding"/>
    <property type="evidence" value="ECO:0007669"/>
    <property type="project" value="TreeGrafter"/>
</dbReference>
<keyword evidence="1" id="KW-0677">Repeat</keyword>
<dbReference type="SMART" id="SM00025">
    <property type="entry name" value="Pumilio"/>
    <property type="match status" value="8"/>
</dbReference>
<name>A0A167Y976_9HYPO</name>
<feature type="compositionally biased region" description="Low complexity" evidence="4">
    <location>
        <begin position="295"/>
        <end position="305"/>
    </location>
</feature>
<evidence type="ECO:0000256" key="2">
    <source>
        <dbReference type="ARBA" id="ARBA00024893"/>
    </source>
</evidence>
<accession>A0A167Y976</accession>
<comment type="caution">
    <text evidence="6">The sequence shown here is derived from an EMBL/GenBank/DDBJ whole genome shotgun (WGS) entry which is preliminary data.</text>
</comment>
<evidence type="ECO:0000313" key="7">
    <source>
        <dbReference type="Proteomes" id="UP000076874"/>
    </source>
</evidence>
<dbReference type="InterPro" id="IPR033712">
    <property type="entry name" value="Pumilio_RNA-bd"/>
</dbReference>
<feature type="compositionally biased region" description="Polar residues" evidence="4">
    <location>
        <begin position="20"/>
        <end position="33"/>
    </location>
</feature>
<protein>
    <submittedName>
        <fullName evidence="6">Pumilio family mRNA-binding protein</fullName>
    </submittedName>
</protein>
<evidence type="ECO:0000256" key="3">
    <source>
        <dbReference type="PROSITE-ProRule" id="PRU00317"/>
    </source>
</evidence>
<dbReference type="CDD" id="cd07920">
    <property type="entry name" value="Pumilio"/>
    <property type="match status" value="1"/>
</dbReference>
<dbReference type="OrthoDB" id="668540at2759"/>